<dbReference type="InterPro" id="IPR038390">
    <property type="entry name" value="Metal_Tscrpt_repr_sf"/>
</dbReference>
<proteinExistence type="predicted"/>
<accession>A0A017S0E4</accession>
<protein>
    <submittedName>
        <fullName evidence="1">Copper-sensing transcriptional repressor CsoR</fullName>
    </submittedName>
</protein>
<dbReference type="CDD" id="cd10148">
    <property type="entry name" value="CsoR-like_DUF156"/>
    <property type="match status" value="1"/>
</dbReference>
<dbReference type="EMBL" id="AZQP01000002">
    <property type="protein sequence ID" value="EYE89640.1"/>
    <property type="molecule type" value="Genomic_DNA"/>
</dbReference>
<dbReference type="PANTHER" id="PTHR33677">
    <property type="entry name" value="TRANSCRIPTIONAL REPRESSOR FRMR-RELATED"/>
    <property type="match status" value="1"/>
</dbReference>
<evidence type="ECO:0000313" key="2">
    <source>
        <dbReference type="Proteomes" id="UP000019681"/>
    </source>
</evidence>
<dbReference type="InterPro" id="IPR003735">
    <property type="entry name" value="Metal_Tscrpt_repr"/>
</dbReference>
<dbReference type="Pfam" id="PF02583">
    <property type="entry name" value="Trns_repr_metal"/>
    <property type="match status" value="1"/>
</dbReference>
<dbReference type="PANTHER" id="PTHR33677:SF3">
    <property type="entry name" value="COPPER-SENSING TRANSCRIPTIONAL REPRESSOR RICR"/>
    <property type="match status" value="1"/>
</dbReference>
<dbReference type="STRING" id="1403537.Q428_01065"/>
<comment type="caution">
    <text evidence="1">The sequence shown here is derived from an EMBL/GenBank/DDBJ whole genome shotgun (WGS) entry which is preliminary data.</text>
</comment>
<organism evidence="1 2">
    <name type="scientific">Fervidicella metallireducens AeB</name>
    <dbReference type="NCBI Taxonomy" id="1403537"/>
    <lineage>
        <taxon>Bacteria</taxon>
        <taxon>Bacillati</taxon>
        <taxon>Bacillota</taxon>
        <taxon>Clostridia</taxon>
        <taxon>Eubacteriales</taxon>
        <taxon>Clostridiaceae</taxon>
        <taxon>Fervidicella</taxon>
    </lineage>
</organism>
<dbReference type="RefSeq" id="WP_035377367.1">
    <property type="nucleotide sequence ID" value="NZ_AZQP01000002.1"/>
</dbReference>
<dbReference type="OrthoDB" id="9811244at2"/>
<dbReference type="AlphaFoldDB" id="A0A017S0E4"/>
<dbReference type="Proteomes" id="UP000019681">
    <property type="component" value="Unassembled WGS sequence"/>
</dbReference>
<gene>
    <name evidence="1" type="ORF">Q428_01065</name>
</gene>
<keyword evidence="2" id="KW-1185">Reference proteome</keyword>
<dbReference type="GO" id="GO:0003677">
    <property type="term" value="F:DNA binding"/>
    <property type="evidence" value="ECO:0007669"/>
    <property type="project" value="InterPro"/>
</dbReference>
<dbReference type="GO" id="GO:0045892">
    <property type="term" value="P:negative regulation of DNA-templated transcription"/>
    <property type="evidence" value="ECO:0007669"/>
    <property type="project" value="UniProtKB-ARBA"/>
</dbReference>
<dbReference type="Gene3D" id="1.20.58.1000">
    <property type="entry name" value="Metal-sensitive repressor, helix protomer"/>
    <property type="match status" value="1"/>
</dbReference>
<evidence type="ECO:0000313" key="1">
    <source>
        <dbReference type="EMBL" id="EYE89640.1"/>
    </source>
</evidence>
<sequence length="87" mass="9967">MDKTKEDIIKRLRRIEGQVKGIERMIEKDQCCNDILIQIAAVKAAISKVGGLVLENYSRSCIKKAIENDESEENIENMIETIIKFIK</sequence>
<name>A0A017S0E4_9CLOT</name>
<reference evidence="1 2" key="1">
    <citation type="journal article" date="2014" name="Genome Announc.">
        <title>Draft Genome Sequence of Fervidicella metallireducens Strain AeBT, an Iron-Reducing Thermoanaerobe from the Great Artesian Basin.</title>
        <authorList>
            <person name="Patel B.K."/>
        </authorList>
    </citation>
    <scope>NUCLEOTIDE SEQUENCE [LARGE SCALE GENOMIC DNA]</scope>
    <source>
        <strain evidence="1 2">AeB</strain>
    </source>
</reference>
<dbReference type="GO" id="GO:0046872">
    <property type="term" value="F:metal ion binding"/>
    <property type="evidence" value="ECO:0007669"/>
    <property type="project" value="InterPro"/>
</dbReference>